<comment type="caution">
    <text evidence="1">The sequence shown here is derived from an EMBL/GenBank/DDBJ whole genome shotgun (WGS) entry which is preliminary data.</text>
</comment>
<name>A0ACC1NHN2_9APHY</name>
<keyword evidence="2" id="KW-1185">Reference proteome</keyword>
<accession>A0ACC1NHN2</accession>
<evidence type="ECO:0000313" key="2">
    <source>
        <dbReference type="Proteomes" id="UP001144978"/>
    </source>
</evidence>
<sequence length="418" mass="47061">MEALDVLLTRMEPLQDLLRKALEAGYDKCPKTLKERLDTFASKVQSVADDANALRSRRLIVRFINASDHTAKIEGWVKKLSWHIQNFILEGTTALERTVHDGFTQMEGRFDSLDHGIKVANEGISGLRDDFDHKLTDDPFRTRLRPVIQARFDHGSSVHVECHESTRGEILATLCSWLRPDDPRLLSLPTPIAAVDSTRPLLWVYALPGVGKSTIALTIAGFWYEDKVLGATLFCAKDGQRSNIGGIFRTLAYQLAQRFPEYREALTKVLDEDPDLPFASPSRQLEKLIAEPIQVAEKKGAFKGRVPIVIDALDECKDEAAVSTVLLSLALHIAKLGPLWILITSRLQENITRGFRQQALLANTQQLNLTDIPQDLTKRDIATFIRSRFEDIKRDYSHLPLPSGWPSPLQLTQLLTLR</sequence>
<dbReference type="EMBL" id="JANSHE010004352">
    <property type="protein sequence ID" value="KAJ2978424.1"/>
    <property type="molecule type" value="Genomic_DNA"/>
</dbReference>
<protein>
    <submittedName>
        <fullName evidence="1">Uncharacterized protein</fullName>
    </submittedName>
</protein>
<reference evidence="1" key="1">
    <citation type="submission" date="2022-08" db="EMBL/GenBank/DDBJ databases">
        <title>Genome Sequence of Pycnoporus sanguineus.</title>
        <authorList>
            <person name="Buettner E."/>
        </authorList>
    </citation>
    <scope>NUCLEOTIDE SEQUENCE</scope>
    <source>
        <strain evidence="1">CG-C14</strain>
    </source>
</reference>
<evidence type="ECO:0000313" key="1">
    <source>
        <dbReference type="EMBL" id="KAJ2978424.1"/>
    </source>
</evidence>
<dbReference type="Proteomes" id="UP001144978">
    <property type="component" value="Unassembled WGS sequence"/>
</dbReference>
<gene>
    <name evidence="1" type="ORF">NUW54_g11287</name>
</gene>
<proteinExistence type="predicted"/>
<organism evidence="1 2">
    <name type="scientific">Trametes sanguinea</name>
    <dbReference type="NCBI Taxonomy" id="158606"/>
    <lineage>
        <taxon>Eukaryota</taxon>
        <taxon>Fungi</taxon>
        <taxon>Dikarya</taxon>
        <taxon>Basidiomycota</taxon>
        <taxon>Agaricomycotina</taxon>
        <taxon>Agaricomycetes</taxon>
        <taxon>Polyporales</taxon>
        <taxon>Polyporaceae</taxon>
        <taxon>Trametes</taxon>
    </lineage>
</organism>